<dbReference type="InterPro" id="IPR023198">
    <property type="entry name" value="PGP-like_dom2"/>
</dbReference>
<evidence type="ECO:0000313" key="1">
    <source>
        <dbReference type="EMBL" id="RGE63502.1"/>
    </source>
</evidence>
<gene>
    <name evidence="1" type="ORF">DXC51_05985</name>
</gene>
<evidence type="ECO:0000313" key="2">
    <source>
        <dbReference type="Proteomes" id="UP000260812"/>
    </source>
</evidence>
<organism evidence="1 2">
    <name type="scientific">Eisenbergiella massiliensis</name>
    <dbReference type="NCBI Taxonomy" id="1720294"/>
    <lineage>
        <taxon>Bacteria</taxon>
        <taxon>Bacillati</taxon>
        <taxon>Bacillota</taxon>
        <taxon>Clostridia</taxon>
        <taxon>Lachnospirales</taxon>
        <taxon>Lachnospiraceae</taxon>
        <taxon>Eisenbergiella</taxon>
    </lineage>
</organism>
<keyword evidence="1" id="KW-0378">Hydrolase</keyword>
<dbReference type="AlphaFoldDB" id="A0A3E3I8X4"/>
<dbReference type="Pfam" id="PF13419">
    <property type="entry name" value="HAD_2"/>
    <property type="match status" value="1"/>
</dbReference>
<dbReference type="EMBL" id="QVLV01000003">
    <property type="protein sequence ID" value="RGE63502.1"/>
    <property type="molecule type" value="Genomic_DNA"/>
</dbReference>
<dbReference type="InterPro" id="IPR041492">
    <property type="entry name" value="HAD_2"/>
</dbReference>
<dbReference type="SUPFAM" id="SSF56784">
    <property type="entry name" value="HAD-like"/>
    <property type="match status" value="1"/>
</dbReference>
<dbReference type="GeneID" id="97986439"/>
<dbReference type="Gene3D" id="1.10.150.240">
    <property type="entry name" value="Putative phosphatase, domain 2"/>
    <property type="match status" value="1"/>
</dbReference>
<dbReference type="Proteomes" id="UP000260812">
    <property type="component" value="Unassembled WGS sequence"/>
</dbReference>
<dbReference type="InterPro" id="IPR023214">
    <property type="entry name" value="HAD_sf"/>
</dbReference>
<name>A0A3E3I8X4_9FIRM</name>
<dbReference type="InterPro" id="IPR036412">
    <property type="entry name" value="HAD-like_sf"/>
</dbReference>
<dbReference type="Gene3D" id="3.40.50.1000">
    <property type="entry name" value="HAD superfamily/HAD-like"/>
    <property type="match status" value="1"/>
</dbReference>
<dbReference type="InterPro" id="IPR050155">
    <property type="entry name" value="HAD-like_hydrolase_sf"/>
</dbReference>
<comment type="caution">
    <text evidence="1">The sequence shown here is derived from an EMBL/GenBank/DDBJ whole genome shotgun (WGS) entry which is preliminary data.</text>
</comment>
<dbReference type="GO" id="GO:0016787">
    <property type="term" value="F:hydrolase activity"/>
    <property type="evidence" value="ECO:0007669"/>
    <property type="project" value="UniProtKB-KW"/>
</dbReference>
<dbReference type="SFLD" id="SFLDG01135">
    <property type="entry name" value="C1.5.6:_HAD__Beta-PGM__Phospha"/>
    <property type="match status" value="1"/>
</dbReference>
<dbReference type="SFLD" id="SFLDS00003">
    <property type="entry name" value="Haloacid_Dehalogenase"/>
    <property type="match status" value="1"/>
</dbReference>
<sequence length="218" mass="24505">MFSYILFDLDGTVSDPKAGITGSVQYALHALGIEEPDLDRLEPFIGPPLRDSFQEYYNLNEEQTEFAVKKYRERFCAKGIYENILYPGMKELLNRLKESGCHLAVASSKLEVSVTEILRYFAIGDCFEVTVGSEPDGRRSKKEEVVEEALHRFFTDGKIPFDDIVMVGDRKFDIVGGKEYGLHQIGVTYGYAPEGELEEAGAEYLAHSVEELGRILLG</sequence>
<dbReference type="SFLD" id="SFLDG01129">
    <property type="entry name" value="C1.5:_HAD__Beta-PGM__Phosphata"/>
    <property type="match status" value="1"/>
</dbReference>
<dbReference type="GO" id="GO:0005829">
    <property type="term" value="C:cytosol"/>
    <property type="evidence" value="ECO:0007669"/>
    <property type="project" value="TreeGrafter"/>
</dbReference>
<proteinExistence type="predicted"/>
<reference evidence="1" key="1">
    <citation type="submission" date="2018-08" db="EMBL/GenBank/DDBJ databases">
        <title>A genome reference for cultivated species of the human gut microbiota.</title>
        <authorList>
            <person name="Zou Y."/>
            <person name="Xue W."/>
            <person name="Luo G."/>
        </authorList>
    </citation>
    <scope>NUCLEOTIDE SEQUENCE [LARGE SCALE GENOMIC DNA]</scope>
    <source>
        <strain evidence="1">TF05-5AC</strain>
    </source>
</reference>
<dbReference type="PANTHER" id="PTHR43434:SF20">
    <property type="entry name" value="5'-NUCLEOTIDASE"/>
    <property type="match status" value="1"/>
</dbReference>
<dbReference type="GO" id="GO:0004713">
    <property type="term" value="F:protein tyrosine kinase activity"/>
    <property type="evidence" value="ECO:0007669"/>
    <property type="project" value="TreeGrafter"/>
</dbReference>
<protein>
    <submittedName>
        <fullName evidence="1">HAD family hydrolase</fullName>
    </submittedName>
</protein>
<dbReference type="RefSeq" id="WP_102287874.1">
    <property type="nucleotide sequence ID" value="NZ_LT969517.1"/>
</dbReference>
<accession>A0A3E3I8X4</accession>
<keyword evidence="2" id="KW-1185">Reference proteome</keyword>
<dbReference type="PANTHER" id="PTHR43434">
    <property type="entry name" value="PHOSPHOGLYCOLATE PHOSPHATASE"/>
    <property type="match status" value="1"/>
</dbReference>